<evidence type="ECO:0000313" key="8">
    <source>
        <dbReference type="EMBL" id="MCC2256257.1"/>
    </source>
</evidence>
<evidence type="ECO:0000256" key="7">
    <source>
        <dbReference type="HAMAP-Rule" id="MF_01235"/>
    </source>
</evidence>
<comment type="pathway">
    <text evidence="3 7">Amino-sugar metabolism; N-acetylneuraminate degradation; D-fructose 6-phosphate from N-acetylneuraminate: step 3/5.</text>
</comment>
<dbReference type="RefSeq" id="WP_227709231.1">
    <property type="nucleotide sequence ID" value="NZ_JAJEQX010000061.1"/>
</dbReference>
<dbReference type="InterPro" id="IPR007260">
    <property type="entry name" value="NanE"/>
</dbReference>
<evidence type="ECO:0000256" key="5">
    <source>
        <dbReference type="ARBA" id="ARBA00023235"/>
    </source>
</evidence>
<dbReference type="Gene3D" id="3.20.20.70">
    <property type="entry name" value="Aldolase class I"/>
    <property type="match status" value="1"/>
</dbReference>
<dbReference type="CDD" id="cd04729">
    <property type="entry name" value="NanE"/>
    <property type="match status" value="1"/>
</dbReference>
<name>A0ABS8G1Q7_9FIRM</name>
<dbReference type="PANTHER" id="PTHR36204:SF1">
    <property type="entry name" value="N-ACETYLMANNOSAMINE-6-PHOSPHATE 2-EPIMERASE-RELATED"/>
    <property type="match status" value="1"/>
</dbReference>
<comment type="similarity">
    <text evidence="4 7">Belongs to the NanE family.</text>
</comment>
<keyword evidence="5 7" id="KW-0413">Isomerase</keyword>
<keyword evidence="9" id="KW-1185">Reference proteome</keyword>
<dbReference type="SUPFAM" id="SSF51366">
    <property type="entry name" value="Ribulose-phoshate binding barrel"/>
    <property type="match status" value="1"/>
</dbReference>
<dbReference type="NCBIfam" id="NF002231">
    <property type="entry name" value="PRK01130.1"/>
    <property type="match status" value="1"/>
</dbReference>
<dbReference type="EC" id="5.1.3.9" evidence="7"/>
<comment type="caution">
    <text evidence="8">The sequence shown here is derived from an EMBL/GenBank/DDBJ whole genome shotgun (WGS) entry which is preliminary data.</text>
</comment>
<evidence type="ECO:0000256" key="3">
    <source>
        <dbReference type="ARBA" id="ARBA00005081"/>
    </source>
</evidence>
<gene>
    <name evidence="7" type="primary">nanE</name>
    <name evidence="8" type="ORF">LKD70_17910</name>
</gene>
<dbReference type="Pfam" id="PF04131">
    <property type="entry name" value="NanE"/>
    <property type="match status" value="1"/>
</dbReference>
<keyword evidence="6 7" id="KW-0119">Carbohydrate metabolism</keyword>
<dbReference type="InterPro" id="IPR013785">
    <property type="entry name" value="Aldolase_TIM"/>
</dbReference>
<proteinExistence type="inferred from homology"/>
<reference evidence="8 9" key="1">
    <citation type="submission" date="2021-10" db="EMBL/GenBank/DDBJ databases">
        <title>Anaerobic single-cell dispensing facilitates the cultivation of human gut bacteria.</title>
        <authorList>
            <person name="Afrizal A."/>
        </authorList>
    </citation>
    <scope>NUCLEOTIDE SEQUENCE [LARGE SCALE GENOMIC DNA]</scope>
    <source>
        <strain evidence="8 9">CLA-AA-H200</strain>
    </source>
</reference>
<comment type="catalytic activity">
    <reaction evidence="1 7">
        <text>an N-acyl-D-glucosamine 6-phosphate = an N-acyl-D-mannosamine 6-phosphate</text>
        <dbReference type="Rhea" id="RHEA:23932"/>
        <dbReference type="ChEBI" id="CHEBI:57599"/>
        <dbReference type="ChEBI" id="CHEBI:57666"/>
        <dbReference type="EC" id="5.1.3.9"/>
    </reaction>
</comment>
<dbReference type="HAMAP" id="MF_01235">
    <property type="entry name" value="ManNAc6P_epimer"/>
    <property type="match status" value="1"/>
</dbReference>
<organism evidence="8 9">
    <name type="scientific">Ruminococcus turbiniformis</name>
    <dbReference type="NCBI Taxonomy" id="2881258"/>
    <lineage>
        <taxon>Bacteria</taxon>
        <taxon>Bacillati</taxon>
        <taxon>Bacillota</taxon>
        <taxon>Clostridia</taxon>
        <taxon>Eubacteriales</taxon>
        <taxon>Oscillospiraceae</taxon>
        <taxon>Ruminococcus</taxon>
    </lineage>
</organism>
<evidence type="ECO:0000256" key="4">
    <source>
        <dbReference type="ARBA" id="ARBA00007439"/>
    </source>
</evidence>
<dbReference type="PANTHER" id="PTHR36204">
    <property type="entry name" value="N-ACETYLMANNOSAMINE-6-PHOSPHATE 2-EPIMERASE-RELATED"/>
    <property type="match status" value="1"/>
</dbReference>
<sequence>MENAILSKIRGGLIVSCQALENEPLHSSYIMQRMAVAAMRGGAVGIRANTVEDILKIREEVNLPLIGIIKRKYKDSDVMITPTMSEIDELMEVKPDILAMDGTDRIRPGGEILEDFFGKVREKYPEQLFMADCSTLTEGVRAAKMGFDIIGTTLRGYTSYTKDAVLPDIDLMRSMVKNTGKPVIAEGGIWTPEQLGRVIRTGVWAAVIGTAITRPKDITEKFVKVLTT</sequence>
<accession>A0ABS8G1Q7</accession>
<dbReference type="EMBL" id="JAJEQX010000061">
    <property type="protein sequence ID" value="MCC2256257.1"/>
    <property type="molecule type" value="Genomic_DNA"/>
</dbReference>
<dbReference type="Proteomes" id="UP001198151">
    <property type="component" value="Unassembled WGS sequence"/>
</dbReference>
<evidence type="ECO:0000256" key="6">
    <source>
        <dbReference type="ARBA" id="ARBA00023277"/>
    </source>
</evidence>
<evidence type="ECO:0000256" key="2">
    <source>
        <dbReference type="ARBA" id="ARBA00002147"/>
    </source>
</evidence>
<evidence type="ECO:0000313" key="9">
    <source>
        <dbReference type="Proteomes" id="UP001198151"/>
    </source>
</evidence>
<evidence type="ECO:0000256" key="1">
    <source>
        <dbReference type="ARBA" id="ARBA00000056"/>
    </source>
</evidence>
<dbReference type="InterPro" id="IPR011060">
    <property type="entry name" value="RibuloseP-bd_barrel"/>
</dbReference>
<protein>
    <recommendedName>
        <fullName evidence="7">Putative N-acetylmannosamine-6-phosphate 2-epimerase</fullName>
        <ecNumber evidence="7">5.1.3.9</ecNumber>
    </recommendedName>
    <alternativeName>
        <fullName evidence="7">ManNAc-6-P epimerase</fullName>
    </alternativeName>
</protein>
<comment type="function">
    <text evidence="2 7">Converts N-acetylmannosamine-6-phosphate (ManNAc-6-P) to N-acetylglucosamine-6-phosphate (GlcNAc-6-P).</text>
</comment>